<dbReference type="PANTHER" id="PTHR30055">
    <property type="entry name" value="HTH-TYPE TRANSCRIPTIONAL REGULATOR RUTR"/>
    <property type="match status" value="1"/>
</dbReference>
<dbReference type="InterPro" id="IPR004111">
    <property type="entry name" value="Repressor_TetR_C"/>
</dbReference>
<feature type="DNA-binding region" description="H-T-H motif" evidence="5">
    <location>
        <begin position="62"/>
        <end position="81"/>
    </location>
</feature>
<evidence type="ECO:0000313" key="9">
    <source>
        <dbReference type="Proteomes" id="UP000325307"/>
    </source>
</evidence>
<accession>A0A5A7NPU0</accession>
<dbReference type="SUPFAM" id="SSF48498">
    <property type="entry name" value="Tetracyclin repressor-like, C-terminal domain"/>
    <property type="match status" value="1"/>
</dbReference>
<dbReference type="PROSITE" id="PS50977">
    <property type="entry name" value="HTH_TETR_2"/>
    <property type="match status" value="1"/>
</dbReference>
<protein>
    <submittedName>
        <fullName evidence="8">TetR family transcriptional regulator</fullName>
    </submittedName>
</protein>
<dbReference type="Gene3D" id="1.10.10.60">
    <property type="entry name" value="Homeodomain-like"/>
    <property type="match status" value="1"/>
</dbReference>
<feature type="region of interest" description="Disordered" evidence="6">
    <location>
        <begin position="249"/>
        <end position="273"/>
    </location>
</feature>
<keyword evidence="1" id="KW-0678">Repressor</keyword>
<dbReference type="SUPFAM" id="SSF46689">
    <property type="entry name" value="Homeodomain-like"/>
    <property type="match status" value="1"/>
</dbReference>
<feature type="region of interest" description="Disordered" evidence="6">
    <location>
        <begin position="1"/>
        <end position="28"/>
    </location>
</feature>
<evidence type="ECO:0000259" key="7">
    <source>
        <dbReference type="PROSITE" id="PS50977"/>
    </source>
</evidence>
<dbReference type="Pfam" id="PF02909">
    <property type="entry name" value="TetR_C_1"/>
    <property type="match status" value="1"/>
</dbReference>
<keyword evidence="9" id="KW-1185">Reference proteome</keyword>
<dbReference type="Pfam" id="PF00440">
    <property type="entry name" value="TetR_N"/>
    <property type="match status" value="1"/>
</dbReference>
<feature type="compositionally biased region" description="Basic and acidic residues" evidence="6">
    <location>
        <begin position="1"/>
        <end position="12"/>
    </location>
</feature>
<dbReference type="PRINTS" id="PR00455">
    <property type="entry name" value="HTHTETR"/>
</dbReference>
<dbReference type="OrthoDB" id="329481at2"/>
<evidence type="ECO:0000313" key="8">
    <source>
        <dbReference type="EMBL" id="GER22775.1"/>
    </source>
</evidence>
<dbReference type="GO" id="GO:0045892">
    <property type="term" value="P:negative regulation of DNA-templated transcription"/>
    <property type="evidence" value="ECO:0007669"/>
    <property type="project" value="InterPro"/>
</dbReference>
<keyword evidence="4" id="KW-0804">Transcription</keyword>
<evidence type="ECO:0000256" key="5">
    <source>
        <dbReference type="PROSITE-ProRule" id="PRU00335"/>
    </source>
</evidence>
<dbReference type="InterPro" id="IPR009057">
    <property type="entry name" value="Homeodomain-like_sf"/>
</dbReference>
<evidence type="ECO:0000256" key="4">
    <source>
        <dbReference type="ARBA" id="ARBA00023163"/>
    </source>
</evidence>
<dbReference type="InterPro" id="IPR036271">
    <property type="entry name" value="Tet_transcr_reg_TetR-rel_C_sf"/>
</dbReference>
<dbReference type="Gene3D" id="1.10.357.10">
    <property type="entry name" value="Tetracycline Repressor, domain 2"/>
    <property type="match status" value="1"/>
</dbReference>
<proteinExistence type="predicted"/>
<comment type="caution">
    <text evidence="8">The sequence shown here is derived from an EMBL/GenBank/DDBJ whole genome shotgun (WGS) entry which is preliminary data.</text>
</comment>
<evidence type="ECO:0000256" key="6">
    <source>
        <dbReference type="SAM" id="MobiDB-lite"/>
    </source>
</evidence>
<gene>
    <name evidence="8" type="ORF">NCCP1664_12720</name>
</gene>
<keyword evidence="3 5" id="KW-0238">DNA-binding</keyword>
<evidence type="ECO:0000256" key="2">
    <source>
        <dbReference type="ARBA" id="ARBA00023015"/>
    </source>
</evidence>
<feature type="domain" description="HTH tetR-type" evidence="7">
    <location>
        <begin position="39"/>
        <end position="99"/>
    </location>
</feature>
<dbReference type="GO" id="GO:0046677">
    <property type="term" value="P:response to antibiotic"/>
    <property type="evidence" value="ECO:0007669"/>
    <property type="project" value="InterPro"/>
</dbReference>
<dbReference type="InterPro" id="IPR003012">
    <property type="entry name" value="Tet_transcr_reg_TetR"/>
</dbReference>
<dbReference type="PANTHER" id="PTHR30055:SF151">
    <property type="entry name" value="TRANSCRIPTIONAL REGULATORY PROTEIN"/>
    <property type="match status" value="1"/>
</dbReference>
<evidence type="ECO:0000256" key="3">
    <source>
        <dbReference type="ARBA" id="ARBA00023125"/>
    </source>
</evidence>
<sequence>MPDKGITQKDPKPAATPSPLSGVPLDRAPLTRAPLTRVPLTRERVLRAAVDLADESGITALTMRSLARALGVKPMSLYHHVANKEEILDGLVDLVFAEIELPVPGRDWRAELTRRAVSARSVLRRHPWAVALMESRTSPGAATLRHHDAILGVLRGAGFSVPMAAHAYALLDAYVYGAAVQANSLPFDGPGSAAEVAGPIAALFESGEYPHLLELATQHVMRPGYDFAGEFGFGLELLLDALSRALPDGPSDFGPGRPKIAHTERRAGERNEA</sequence>
<evidence type="ECO:0000256" key="1">
    <source>
        <dbReference type="ARBA" id="ARBA00022491"/>
    </source>
</evidence>
<dbReference type="InterPro" id="IPR001647">
    <property type="entry name" value="HTH_TetR"/>
</dbReference>
<dbReference type="GO" id="GO:0000976">
    <property type="term" value="F:transcription cis-regulatory region binding"/>
    <property type="evidence" value="ECO:0007669"/>
    <property type="project" value="TreeGrafter"/>
</dbReference>
<dbReference type="Proteomes" id="UP000325307">
    <property type="component" value="Unassembled WGS sequence"/>
</dbReference>
<name>A0A5A7NPU0_9MICC</name>
<dbReference type="GO" id="GO:0003700">
    <property type="term" value="F:DNA-binding transcription factor activity"/>
    <property type="evidence" value="ECO:0007669"/>
    <property type="project" value="TreeGrafter"/>
</dbReference>
<dbReference type="InterPro" id="IPR050109">
    <property type="entry name" value="HTH-type_TetR-like_transc_reg"/>
</dbReference>
<organism evidence="8 9">
    <name type="scientific">Zafaria cholistanensis</name>
    <dbReference type="NCBI Taxonomy" id="1682741"/>
    <lineage>
        <taxon>Bacteria</taxon>
        <taxon>Bacillati</taxon>
        <taxon>Actinomycetota</taxon>
        <taxon>Actinomycetes</taxon>
        <taxon>Micrococcales</taxon>
        <taxon>Micrococcaceae</taxon>
        <taxon>Zafaria</taxon>
    </lineage>
</organism>
<dbReference type="EMBL" id="BKDJ01000005">
    <property type="protein sequence ID" value="GER22775.1"/>
    <property type="molecule type" value="Genomic_DNA"/>
</dbReference>
<reference evidence="8 9" key="1">
    <citation type="submission" date="2019-09" db="EMBL/GenBank/DDBJ databases">
        <title>Arthrobacter zafarii sp. nov., a moderately thermotolerant and halotolerant actinobacterium isolated from Cholistan desert soil of Pakistan.</title>
        <authorList>
            <person name="Amin A."/>
            <person name="Ahmed I."/>
            <person name="Khalid N."/>
            <person name="Schumann P."/>
            <person name="Busse H.J."/>
            <person name="Khan I.U."/>
            <person name="Li S."/>
            <person name="Li W.J."/>
        </authorList>
    </citation>
    <scope>NUCLEOTIDE SEQUENCE [LARGE SCALE GENOMIC DNA]</scope>
    <source>
        <strain evidence="8 9">NCCP-1664</strain>
    </source>
</reference>
<dbReference type="AlphaFoldDB" id="A0A5A7NPU0"/>
<keyword evidence="2" id="KW-0805">Transcription regulation</keyword>
<dbReference type="PRINTS" id="PR00400">
    <property type="entry name" value="TETREPRESSOR"/>
</dbReference>
<feature type="compositionally biased region" description="Basic and acidic residues" evidence="6">
    <location>
        <begin position="261"/>
        <end position="273"/>
    </location>
</feature>